<gene>
    <name evidence="8" type="ORF">NQ318_006460</name>
</gene>
<sequence length="136" mass="15674">MDNVVRRRRCAVPGCEDRVSVRHRFPINDEKTFNSWVLIVDHPHFSHLTPREIYNSYLVCHRHFSEDSIVVGTKRGLKVGAIPTLFLPTKPVKTKPETEPRNQPNEDNRDGEAEEEKPNIAALVSHIILDHNYCLP</sequence>
<keyword evidence="9" id="KW-1185">Reference proteome</keyword>
<dbReference type="Pfam" id="PF05485">
    <property type="entry name" value="THAP"/>
    <property type="match status" value="1"/>
</dbReference>
<feature type="domain" description="THAP-type" evidence="7">
    <location>
        <begin position="5"/>
        <end position="86"/>
    </location>
</feature>
<feature type="region of interest" description="Disordered" evidence="6">
    <location>
        <begin position="89"/>
        <end position="116"/>
    </location>
</feature>
<dbReference type="InterPro" id="IPR006612">
    <property type="entry name" value="THAP_Znf"/>
</dbReference>
<reference evidence="8" key="1">
    <citation type="journal article" date="2023" name="Insect Mol. Biol.">
        <title>Genome sequencing provides insights into the evolution of gene families encoding plant cell wall-degrading enzymes in longhorned beetles.</title>
        <authorList>
            <person name="Shin N.R."/>
            <person name="Okamura Y."/>
            <person name="Kirsch R."/>
            <person name="Pauchet Y."/>
        </authorList>
    </citation>
    <scope>NUCLEOTIDE SEQUENCE</scope>
    <source>
        <strain evidence="8">AMC_N1</strain>
    </source>
</reference>
<dbReference type="GO" id="GO:0008270">
    <property type="term" value="F:zinc ion binding"/>
    <property type="evidence" value="ECO:0007669"/>
    <property type="project" value="UniProtKB-KW"/>
</dbReference>
<keyword evidence="3" id="KW-0862">Zinc</keyword>
<keyword evidence="1" id="KW-0479">Metal-binding</keyword>
<keyword evidence="2 5" id="KW-0863">Zinc-finger</keyword>
<evidence type="ECO:0000313" key="8">
    <source>
        <dbReference type="EMBL" id="KAJ8935617.1"/>
    </source>
</evidence>
<organism evidence="8 9">
    <name type="scientific">Aromia moschata</name>
    <dbReference type="NCBI Taxonomy" id="1265417"/>
    <lineage>
        <taxon>Eukaryota</taxon>
        <taxon>Metazoa</taxon>
        <taxon>Ecdysozoa</taxon>
        <taxon>Arthropoda</taxon>
        <taxon>Hexapoda</taxon>
        <taxon>Insecta</taxon>
        <taxon>Pterygota</taxon>
        <taxon>Neoptera</taxon>
        <taxon>Endopterygota</taxon>
        <taxon>Coleoptera</taxon>
        <taxon>Polyphaga</taxon>
        <taxon>Cucujiformia</taxon>
        <taxon>Chrysomeloidea</taxon>
        <taxon>Cerambycidae</taxon>
        <taxon>Cerambycinae</taxon>
        <taxon>Callichromatini</taxon>
        <taxon>Aromia</taxon>
    </lineage>
</organism>
<feature type="compositionally biased region" description="Basic and acidic residues" evidence="6">
    <location>
        <begin position="94"/>
        <end position="111"/>
    </location>
</feature>
<accession>A0AAV8XA54</accession>
<evidence type="ECO:0000256" key="6">
    <source>
        <dbReference type="SAM" id="MobiDB-lite"/>
    </source>
</evidence>
<comment type="caution">
    <text evidence="8">The sequence shown here is derived from an EMBL/GenBank/DDBJ whole genome shotgun (WGS) entry which is preliminary data.</text>
</comment>
<name>A0AAV8XA54_9CUCU</name>
<dbReference type="GO" id="GO:0043565">
    <property type="term" value="F:sequence-specific DNA binding"/>
    <property type="evidence" value="ECO:0007669"/>
    <property type="project" value="InterPro"/>
</dbReference>
<evidence type="ECO:0000256" key="2">
    <source>
        <dbReference type="ARBA" id="ARBA00022771"/>
    </source>
</evidence>
<evidence type="ECO:0000256" key="4">
    <source>
        <dbReference type="ARBA" id="ARBA00023125"/>
    </source>
</evidence>
<dbReference type="AlphaFoldDB" id="A0AAV8XA54"/>
<dbReference type="SMART" id="SM00980">
    <property type="entry name" value="THAP"/>
    <property type="match status" value="1"/>
</dbReference>
<evidence type="ECO:0000256" key="5">
    <source>
        <dbReference type="PROSITE-ProRule" id="PRU00309"/>
    </source>
</evidence>
<dbReference type="InterPro" id="IPR026516">
    <property type="entry name" value="THAP1/10"/>
</dbReference>
<dbReference type="EMBL" id="JAPWTK010000859">
    <property type="protein sequence ID" value="KAJ8935617.1"/>
    <property type="molecule type" value="Genomic_DNA"/>
</dbReference>
<dbReference type="SUPFAM" id="SSF57716">
    <property type="entry name" value="Glucocorticoid receptor-like (DNA-binding domain)"/>
    <property type="match status" value="1"/>
</dbReference>
<keyword evidence="4 5" id="KW-0238">DNA-binding</keyword>
<evidence type="ECO:0000256" key="1">
    <source>
        <dbReference type="ARBA" id="ARBA00022723"/>
    </source>
</evidence>
<evidence type="ECO:0000313" key="9">
    <source>
        <dbReference type="Proteomes" id="UP001162162"/>
    </source>
</evidence>
<dbReference type="PANTHER" id="PTHR46600">
    <property type="entry name" value="THAP DOMAIN-CONTAINING"/>
    <property type="match status" value="1"/>
</dbReference>
<protein>
    <recommendedName>
        <fullName evidence="7">THAP-type domain-containing protein</fullName>
    </recommendedName>
</protein>
<dbReference type="Proteomes" id="UP001162162">
    <property type="component" value="Unassembled WGS sequence"/>
</dbReference>
<dbReference type="PROSITE" id="PS50950">
    <property type="entry name" value="ZF_THAP"/>
    <property type="match status" value="1"/>
</dbReference>
<dbReference type="SMART" id="SM00692">
    <property type="entry name" value="DM3"/>
    <property type="match status" value="1"/>
</dbReference>
<proteinExistence type="predicted"/>
<evidence type="ECO:0000256" key="3">
    <source>
        <dbReference type="ARBA" id="ARBA00022833"/>
    </source>
</evidence>
<evidence type="ECO:0000259" key="7">
    <source>
        <dbReference type="PROSITE" id="PS50950"/>
    </source>
</evidence>
<dbReference type="PANTHER" id="PTHR46600:SF11">
    <property type="entry name" value="THAP DOMAIN-CONTAINING PROTEIN 10"/>
    <property type="match status" value="1"/>
</dbReference>